<evidence type="ECO:0000256" key="4">
    <source>
        <dbReference type="ARBA" id="ARBA00023125"/>
    </source>
</evidence>
<dbReference type="SUPFAM" id="SSF56349">
    <property type="entry name" value="DNA breaking-rejoining enzymes"/>
    <property type="match status" value="1"/>
</dbReference>
<keyword evidence="10" id="KW-1185">Reference proteome</keyword>
<reference evidence="9 10" key="1">
    <citation type="submission" date="2015-12" db="EMBL/GenBank/DDBJ databases">
        <title>Draft genome sequence of the thermoanaerobe Thermotalea metallivorans, an isolate from the runoff channel of the Great Artesian Basin, Australia.</title>
        <authorList>
            <person name="Patel B.K."/>
        </authorList>
    </citation>
    <scope>NUCLEOTIDE SEQUENCE [LARGE SCALE GENOMIC DNA]</scope>
    <source>
        <strain evidence="9 10">B2-1</strain>
    </source>
</reference>
<evidence type="ECO:0000256" key="2">
    <source>
        <dbReference type="ARBA" id="ARBA00008857"/>
    </source>
</evidence>
<evidence type="ECO:0000256" key="3">
    <source>
        <dbReference type="ARBA" id="ARBA00022908"/>
    </source>
</evidence>
<dbReference type="GO" id="GO:0006310">
    <property type="term" value="P:DNA recombination"/>
    <property type="evidence" value="ECO:0007669"/>
    <property type="project" value="UniProtKB-KW"/>
</dbReference>
<comment type="caution">
    <text evidence="9">The sequence shown here is derived from an EMBL/GenBank/DDBJ whole genome shotgun (WGS) entry which is preliminary data.</text>
</comment>
<organism evidence="9 10">
    <name type="scientific">Thermotalea metallivorans</name>
    <dbReference type="NCBI Taxonomy" id="520762"/>
    <lineage>
        <taxon>Bacteria</taxon>
        <taxon>Bacillati</taxon>
        <taxon>Bacillota</taxon>
        <taxon>Clostridia</taxon>
        <taxon>Peptostreptococcales</taxon>
        <taxon>Thermotaleaceae</taxon>
        <taxon>Thermotalea</taxon>
    </lineage>
</organism>
<evidence type="ECO:0000256" key="6">
    <source>
        <dbReference type="PROSITE-ProRule" id="PRU01248"/>
    </source>
</evidence>
<dbReference type="GO" id="GO:0003677">
    <property type="term" value="F:DNA binding"/>
    <property type="evidence" value="ECO:0007669"/>
    <property type="project" value="UniProtKB-UniRule"/>
</dbReference>
<keyword evidence="5" id="KW-0233">DNA recombination</keyword>
<dbReference type="InterPro" id="IPR044068">
    <property type="entry name" value="CB"/>
</dbReference>
<dbReference type="RefSeq" id="WP_068554241.1">
    <property type="nucleotide sequence ID" value="NZ_LOEE01000006.1"/>
</dbReference>
<dbReference type="STRING" id="520762.AN619_02200"/>
<dbReference type="OrthoDB" id="9785687at2"/>
<dbReference type="InterPro" id="IPR011010">
    <property type="entry name" value="DNA_brk_join_enz"/>
</dbReference>
<dbReference type="AlphaFoldDB" id="A0A140LCH0"/>
<comment type="function">
    <text evidence="1">Site-specific tyrosine recombinase, which acts by catalyzing the cutting and rejoining of the recombining DNA molecules.</text>
</comment>
<dbReference type="Gene3D" id="1.10.443.10">
    <property type="entry name" value="Intergrase catalytic core"/>
    <property type="match status" value="1"/>
</dbReference>
<dbReference type="Gene3D" id="1.10.150.130">
    <property type="match status" value="1"/>
</dbReference>
<dbReference type="Proteomes" id="UP000070456">
    <property type="component" value="Unassembled WGS sequence"/>
</dbReference>
<protein>
    <submittedName>
        <fullName evidence="9">Transposase from transposon Tn916</fullName>
    </submittedName>
</protein>
<dbReference type="Pfam" id="PF14657">
    <property type="entry name" value="Arm-DNA-bind_4"/>
    <property type="match status" value="1"/>
</dbReference>
<dbReference type="PANTHER" id="PTHR30349">
    <property type="entry name" value="PHAGE INTEGRASE-RELATED"/>
    <property type="match status" value="1"/>
</dbReference>
<dbReference type="InterPro" id="IPR004107">
    <property type="entry name" value="Integrase_SAM-like_N"/>
</dbReference>
<keyword evidence="3" id="KW-0229">DNA integration</keyword>
<proteinExistence type="inferred from homology"/>
<evidence type="ECO:0000313" key="9">
    <source>
        <dbReference type="EMBL" id="KXG78245.1"/>
    </source>
</evidence>
<dbReference type="InterPro" id="IPR002104">
    <property type="entry name" value="Integrase_catalytic"/>
</dbReference>
<evidence type="ECO:0000259" key="7">
    <source>
        <dbReference type="PROSITE" id="PS51898"/>
    </source>
</evidence>
<dbReference type="Pfam" id="PF00589">
    <property type="entry name" value="Phage_integrase"/>
    <property type="match status" value="1"/>
</dbReference>
<evidence type="ECO:0000256" key="1">
    <source>
        <dbReference type="ARBA" id="ARBA00003283"/>
    </source>
</evidence>
<dbReference type="EMBL" id="LOEE01000006">
    <property type="protein sequence ID" value="KXG78245.1"/>
    <property type="molecule type" value="Genomic_DNA"/>
</dbReference>
<gene>
    <name evidence="9" type="primary">int-tn</name>
    <name evidence="9" type="ORF">AN619_02200</name>
</gene>
<evidence type="ECO:0000256" key="5">
    <source>
        <dbReference type="ARBA" id="ARBA00023172"/>
    </source>
</evidence>
<accession>A0A140LCH0</accession>
<evidence type="ECO:0000259" key="8">
    <source>
        <dbReference type="PROSITE" id="PS51900"/>
    </source>
</evidence>
<sequence length="366" mass="42817">MRGSIVKRGNKYAIVVYLGVDEHGKKRQKWFSGYNSKKEAEKDLPRKLLEVEQGYYFGTGEMFLKDVAEEWKRYAKKNLAAQTYARYDDIIRLSIIPKLGNMKISKIKTLHLQKYINDLEMDGKSYGTINNHYFCLKSILEQAVRWQLIPQNPILGIVKPKKNYRSFKVWDIDIVKKFLSIIEDKPYYIAYLIALTTGMRQGEICALRWEDYDEAQGTLTIRHSMQRNMELKEPKTGKTRKIALMEETKRALKKQRIRQKELKLMLQDEYEESGYICTNPSGQPYNPKTLLSTFKRIVEHSGLPQIRFHDLRHTFATIALKTGIHVKIVSEILGHSKIQMTLDLYSHVLPNMQKEATNLLEKTMFL</sequence>
<feature type="domain" description="Tyr recombinase" evidence="7">
    <location>
        <begin position="165"/>
        <end position="358"/>
    </location>
</feature>
<dbReference type="InterPro" id="IPR028259">
    <property type="entry name" value="AP2-like_int_N"/>
</dbReference>
<evidence type="ECO:0000313" key="10">
    <source>
        <dbReference type="Proteomes" id="UP000070456"/>
    </source>
</evidence>
<dbReference type="Pfam" id="PF14659">
    <property type="entry name" value="Phage_int_SAM_3"/>
    <property type="match status" value="1"/>
</dbReference>
<comment type="similarity">
    <text evidence="2">Belongs to the 'phage' integrase family.</text>
</comment>
<dbReference type="PROSITE" id="PS51900">
    <property type="entry name" value="CB"/>
    <property type="match status" value="1"/>
</dbReference>
<dbReference type="CDD" id="cd01189">
    <property type="entry name" value="INT_ICEBs1_C_like"/>
    <property type="match status" value="1"/>
</dbReference>
<keyword evidence="4 6" id="KW-0238">DNA-binding</keyword>
<dbReference type="PANTHER" id="PTHR30349:SF64">
    <property type="entry name" value="PROPHAGE INTEGRASE INTD-RELATED"/>
    <property type="match status" value="1"/>
</dbReference>
<dbReference type="InterPro" id="IPR013762">
    <property type="entry name" value="Integrase-like_cat_sf"/>
</dbReference>
<name>A0A140LCH0_9FIRM</name>
<dbReference type="InterPro" id="IPR050090">
    <property type="entry name" value="Tyrosine_recombinase_XerCD"/>
</dbReference>
<feature type="domain" description="Core-binding (CB)" evidence="8">
    <location>
        <begin position="62"/>
        <end position="144"/>
    </location>
</feature>
<dbReference type="GO" id="GO:0015074">
    <property type="term" value="P:DNA integration"/>
    <property type="evidence" value="ECO:0007669"/>
    <property type="project" value="UniProtKB-KW"/>
</dbReference>
<dbReference type="InterPro" id="IPR010998">
    <property type="entry name" value="Integrase_recombinase_N"/>
</dbReference>
<dbReference type="PROSITE" id="PS51898">
    <property type="entry name" value="TYR_RECOMBINASE"/>
    <property type="match status" value="1"/>
</dbReference>